<feature type="domain" description="MobA-like NTP transferase" evidence="4">
    <location>
        <begin position="8"/>
        <end position="142"/>
    </location>
</feature>
<dbReference type="Gene3D" id="3.90.550.10">
    <property type="entry name" value="Spore Coat Polysaccharide Biosynthesis Protein SpsA, Chain A"/>
    <property type="match status" value="1"/>
</dbReference>
<evidence type="ECO:0000313" key="5">
    <source>
        <dbReference type="EMBL" id="NGX97190.1"/>
    </source>
</evidence>
<dbReference type="EMBL" id="JAAMRR010000958">
    <property type="protein sequence ID" value="NGX97190.1"/>
    <property type="molecule type" value="Genomic_DNA"/>
</dbReference>
<dbReference type="GO" id="GO:0016779">
    <property type="term" value="F:nucleotidyltransferase activity"/>
    <property type="evidence" value="ECO:0007669"/>
    <property type="project" value="UniProtKB-KW"/>
</dbReference>
<proteinExistence type="predicted"/>
<evidence type="ECO:0000313" key="6">
    <source>
        <dbReference type="Proteomes" id="UP000480266"/>
    </source>
</evidence>
<accession>A0A7C9VKL6</accession>
<dbReference type="AlphaFoldDB" id="A0A7C9VKL6"/>
<evidence type="ECO:0000259" key="4">
    <source>
        <dbReference type="Pfam" id="PF12804"/>
    </source>
</evidence>
<dbReference type="InterPro" id="IPR025877">
    <property type="entry name" value="MobA-like_NTP_Trfase"/>
</dbReference>
<keyword evidence="1" id="KW-0808">Transferase</keyword>
<dbReference type="Pfam" id="PF12804">
    <property type="entry name" value="NTP_transf_3"/>
    <property type="match status" value="1"/>
</dbReference>
<evidence type="ECO:0000256" key="1">
    <source>
        <dbReference type="ARBA" id="ARBA00022679"/>
    </source>
</evidence>
<keyword evidence="6" id="KW-1185">Reference proteome</keyword>
<dbReference type="SUPFAM" id="SSF53448">
    <property type="entry name" value="Nucleotide-diphospho-sugar transferases"/>
    <property type="match status" value="1"/>
</dbReference>
<dbReference type="InterPro" id="IPR029044">
    <property type="entry name" value="Nucleotide-diphossugar_trans"/>
</dbReference>
<comment type="caution">
    <text evidence="5">The sequence shown here is derived from an EMBL/GenBank/DDBJ whole genome shotgun (WGS) entry which is preliminary data.</text>
</comment>
<keyword evidence="3" id="KW-0460">Magnesium</keyword>
<sequence>MPAKPVSAMVLAAGLGVRMRPLTDNMPKPLVSVAGKPLLDHVLDRLAEVSVTTAVVNVHYLPDQIVQHVKGRTAPRVIISDERDVVLGTGGGVVKALPLLGDAPFYHMNSDTMWIDGVQSNLARLAEAFDPARMDILLLMAPTSHSIGYSGCGDYAMLTDGALRKRKEHQVVPFVYAGAAIMSPTIFRNAPAGEFSLTRIFDAANEQERLFGLRLDGLWMHVGTPDAVQAAEEALLASVA</sequence>
<dbReference type="InterPro" id="IPR050065">
    <property type="entry name" value="GlmU-like"/>
</dbReference>
<evidence type="ECO:0000256" key="3">
    <source>
        <dbReference type="ARBA" id="ARBA00022842"/>
    </source>
</evidence>
<organism evidence="5 6">
    <name type="scientific">Candidatus Afipia apatlaquensis</name>
    <dbReference type="NCBI Taxonomy" id="2712852"/>
    <lineage>
        <taxon>Bacteria</taxon>
        <taxon>Pseudomonadati</taxon>
        <taxon>Pseudomonadota</taxon>
        <taxon>Alphaproteobacteria</taxon>
        <taxon>Hyphomicrobiales</taxon>
        <taxon>Nitrobacteraceae</taxon>
        <taxon>Afipia</taxon>
    </lineage>
</organism>
<name>A0A7C9VKL6_9BRAD</name>
<keyword evidence="2" id="KW-0548">Nucleotidyltransferase</keyword>
<reference evidence="5" key="1">
    <citation type="submission" date="2020-02" db="EMBL/GenBank/DDBJ databases">
        <title>Draft genome sequence of Candidatus Afipia apatlaquensis IBT-C3, a potential strain for decolorization of textile dyes.</title>
        <authorList>
            <person name="Sanchez-Reyes A."/>
            <person name="Breton-Deval L."/>
            <person name="Mangelson H."/>
            <person name="Sanchez-Flores A."/>
        </authorList>
    </citation>
    <scope>NUCLEOTIDE SEQUENCE [LARGE SCALE GENOMIC DNA]</scope>
    <source>
        <strain evidence="5">IBT-C3</strain>
    </source>
</reference>
<gene>
    <name evidence="5" type="ORF">G4V63_18855</name>
</gene>
<evidence type="ECO:0000256" key="2">
    <source>
        <dbReference type="ARBA" id="ARBA00022695"/>
    </source>
</evidence>
<dbReference type="Proteomes" id="UP000480266">
    <property type="component" value="Unassembled WGS sequence"/>
</dbReference>
<dbReference type="PANTHER" id="PTHR43584">
    <property type="entry name" value="NUCLEOTIDYL TRANSFERASE"/>
    <property type="match status" value="1"/>
</dbReference>
<dbReference type="PANTHER" id="PTHR43584:SF8">
    <property type="entry name" value="N-ACETYLMURAMATE ALPHA-1-PHOSPHATE URIDYLYLTRANSFERASE"/>
    <property type="match status" value="1"/>
</dbReference>
<protein>
    <submittedName>
        <fullName evidence="5">Nucleotidyltransferase family protein</fullName>
    </submittedName>
</protein>
<dbReference type="CDD" id="cd06422">
    <property type="entry name" value="NTP_transferase_like_1"/>
    <property type="match status" value="1"/>
</dbReference>